<protein>
    <recommendedName>
        <fullName evidence="2">DUF4333 domain-containing protein</fullName>
    </recommendedName>
</protein>
<evidence type="ECO:0000256" key="1">
    <source>
        <dbReference type="SAM" id="SignalP"/>
    </source>
</evidence>
<dbReference type="Proteomes" id="UP000269998">
    <property type="component" value="Chromosome"/>
</dbReference>
<dbReference type="EMBL" id="LR130759">
    <property type="protein sequence ID" value="VDM87935.1"/>
    <property type="molecule type" value="Genomic_DNA"/>
</dbReference>
<organism evidence="3 4">
    <name type="scientific">Mycobacterium basiliense</name>
    <dbReference type="NCBI Taxonomy" id="2094119"/>
    <lineage>
        <taxon>Bacteria</taxon>
        <taxon>Bacillati</taxon>
        <taxon>Actinomycetota</taxon>
        <taxon>Actinomycetes</taxon>
        <taxon>Mycobacteriales</taxon>
        <taxon>Mycobacteriaceae</taxon>
        <taxon>Mycobacterium</taxon>
    </lineage>
</organism>
<dbReference type="RefSeq" id="WP_158015977.1">
    <property type="nucleotide sequence ID" value="NZ_CBCSKE010000016.1"/>
</dbReference>
<keyword evidence="4" id="KW-1185">Reference proteome</keyword>
<gene>
    <name evidence="3" type="ORF">MB901379_01486</name>
</gene>
<sequence precursor="true">MAYSIVRTLLVSGAALGVMASAGACSCSIGSSHSVSKEDVVQQITAKMTDAAGNKPESVTCPGNLPAKVGAQLNCEMQVKGSTYNVNVTVTSVNGSDVKFDMVETVDKDKVARIISDKLYQQVGERPDALTCPDNLKGVEGATLRCQLTDGSKKYGISVIVTSVDAGDVSFDFKVDDHPE</sequence>
<dbReference type="Pfam" id="PF14230">
    <property type="entry name" value="DUF4333"/>
    <property type="match status" value="2"/>
</dbReference>
<evidence type="ECO:0000259" key="2">
    <source>
        <dbReference type="Pfam" id="PF14230"/>
    </source>
</evidence>
<dbReference type="KEGG" id="mbai:MB901379_01486"/>
<feature type="domain" description="DUF4333" evidence="2">
    <location>
        <begin position="22"/>
        <end position="95"/>
    </location>
</feature>
<evidence type="ECO:0000313" key="4">
    <source>
        <dbReference type="Proteomes" id="UP000269998"/>
    </source>
</evidence>
<dbReference type="InterPro" id="IPR025637">
    <property type="entry name" value="DUF4333"/>
</dbReference>
<feature type="signal peptide" evidence="1">
    <location>
        <begin position="1"/>
        <end position="24"/>
    </location>
</feature>
<dbReference type="AlphaFoldDB" id="A0A3S4DS76"/>
<feature type="chain" id="PRO_5018618923" description="DUF4333 domain-containing protein" evidence="1">
    <location>
        <begin position="25"/>
        <end position="180"/>
    </location>
</feature>
<dbReference type="OrthoDB" id="3568721at2"/>
<dbReference type="PROSITE" id="PS51257">
    <property type="entry name" value="PROKAR_LIPOPROTEIN"/>
    <property type="match status" value="1"/>
</dbReference>
<evidence type="ECO:0000313" key="3">
    <source>
        <dbReference type="EMBL" id="VDM87935.1"/>
    </source>
</evidence>
<reference evidence="4" key="1">
    <citation type="submission" date="2018-02" db="EMBL/GenBank/DDBJ databases">
        <authorList>
            <person name="Seth-Smith MB H."/>
            <person name="Seth-Smith H."/>
        </authorList>
    </citation>
    <scope>NUCLEOTIDE SEQUENCE [LARGE SCALE GENOMIC DNA]</scope>
</reference>
<accession>A0A3S4DS76</accession>
<keyword evidence="1" id="KW-0732">Signal</keyword>
<proteinExistence type="predicted"/>
<name>A0A3S4DS76_9MYCO</name>
<feature type="domain" description="DUF4333" evidence="2">
    <location>
        <begin position="104"/>
        <end position="165"/>
    </location>
</feature>